<dbReference type="KEGG" id="rde:RD1_0986"/>
<sequence length="34" mass="3800">MLGDGQDPCVIIPLKTDVRNDREEADTNDIRNSV</sequence>
<dbReference type="EMBL" id="CP000362">
    <property type="protein sequence ID" value="ABG30653.1"/>
    <property type="molecule type" value="Genomic_DNA"/>
</dbReference>
<dbReference type="HOGENOM" id="CLU_3375680_0_0_5"/>
<accession>Q16BJ0</accession>
<evidence type="ECO:0000313" key="2">
    <source>
        <dbReference type="Proteomes" id="UP000007029"/>
    </source>
</evidence>
<reference evidence="1 2" key="1">
    <citation type="journal article" date="2007" name="J. Bacteriol.">
        <title>The complete genome sequence of Roseobacter denitrificans reveals a mixotrophic rather than photosynthetic metabolism.</title>
        <authorList>
            <person name="Swingley W.D."/>
            <person name="Sadekar S."/>
            <person name="Mastrian S.D."/>
            <person name="Matthies H.J."/>
            <person name="Hao J."/>
            <person name="Ramos H."/>
            <person name="Acharya C.R."/>
            <person name="Conrad A.L."/>
            <person name="Taylor H.L."/>
            <person name="Dejesa L.C."/>
            <person name="Shah M.K."/>
            <person name="O'huallachain M.E."/>
            <person name="Lince M.T."/>
            <person name="Blankenship R.E."/>
            <person name="Beatty J.T."/>
            <person name="Touchman J.W."/>
        </authorList>
    </citation>
    <scope>NUCLEOTIDE SEQUENCE [LARGE SCALE GENOMIC DNA]</scope>
    <source>
        <strain evidence="2">ATCC 33942 / OCh 114</strain>
    </source>
</reference>
<proteinExistence type="predicted"/>
<dbReference type="STRING" id="375451.RD1_0986"/>
<protein>
    <submittedName>
        <fullName evidence="1">Uncharacterized protein</fullName>
    </submittedName>
</protein>
<gene>
    <name evidence="1" type="ordered locus">RD1_0986</name>
</gene>
<dbReference type="Proteomes" id="UP000007029">
    <property type="component" value="Chromosome"/>
</dbReference>
<evidence type="ECO:0000313" key="1">
    <source>
        <dbReference type="EMBL" id="ABG30653.1"/>
    </source>
</evidence>
<keyword evidence="2" id="KW-1185">Reference proteome</keyword>
<organism evidence="1 2">
    <name type="scientific">Roseobacter denitrificans (strain ATCC 33942 / OCh 114)</name>
    <name type="common">Erythrobacter sp. (strain OCh 114)</name>
    <name type="synonym">Roseobacter denitrificans</name>
    <dbReference type="NCBI Taxonomy" id="375451"/>
    <lineage>
        <taxon>Bacteria</taxon>
        <taxon>Pseudomonadati</taxon>
        <taxon>Pseudomonadota</taxon>
        <taxon>Alphaproteobacteria</taxon>
        <taxon>Rhodobacterales</taxon>
        <taxon>Roseobacteraceae</taxon>
        <taxon>Roseobacter</taxon>
    </lineage>
</organism>
<name>Q16BJ0_ROSDO</name>
<dbReference type="AlphaFoldDB" id="Q16BJ0"/>